<reference evidence="1 2" key="1">
    <citation type="submission" date="2023-08" db="EMBL/GenBank/DDBJ databases">
        <title>Black Yeasts Isolated from many extreme environments.</title>
        <authorList>
            <person name="Coleine C."/>
            <person name="Stajich J.E."/>
            <person name="Selbmann L."/>
        </authorList>
    </citation>
    <scope>NUCLEOTIDE SEQUENCE [LARGE SCALE GENOMIC DNA]</scope>
    <source>
        <strain evidence="1 2">CCFEE 5885</strain>
    </source>
</reference>
<protein>
    <submittedName>
        <fullName evidence="1">Uncharacterized protein</fullName>
    </submittedName>
</protein>
<gene>
    <name evidence="1" type="ORF">LTR24_004522</name>
</gene>
<keyword evidence="2" id="KW-1185">Reference proteome</keyword>
<name>A0ABR0KD39_9EURO</name>
<proteinExistence type="predicted"/>
<sequence>MTHGLISDNGLDNTFTMSQVLNDYMQQSPTSEKYRIGTLLIQDMNNRFSRGIGYADAAQNLI</sequence>
<evidence type="ECO:0000313" key="2">
    <source>
        <dbReference type="Proteomes" id="UP001345013"/>
    </source>
</evidence>
<accession>A0ABR0KD39</accession>
<evidence type="ECO:0000313" key="1">
    <source>
        <dbReference type="EMBL" id="KAK5093119.1"/>
    </source>
</evidence>
<organism evidence="1 2">
    <name type="scientific">Lithohypha guttulata</name>
    <dbReference type="NCBI Taxonomy" id="1690604"/>
    <lineage>
        <taxon>Eukaryota</taxon>
        <taxon>Fungi</taxon>
        <taxon>Dikarya</taxon>
        <taxon>Ascomycota</taxon>
        <taxon>Pezizomycotina</taxon>
        <taxon>Eurotiomycetes</taxon>
        <taxon>Chaetothyriomycetidae</taxon>
        <taxon>Chaetothyriales</taxon>
        <taxon>Trichomeriaceae</taxon>
        <taxon>Lithohypha</taxon>
    </lineage>
</organism>
<dbReference type="EMBL" id="JAVRRG010000047">
    <property type="protein sequence ID" value="KAK5093119.1"/>
    <property type="molecule type" value="Genomic_DNA"/>
</dbReference>
<comment type="caution">
    <text evidence="1">The sequence shown here is derived from an EMBL/GenBank/DDBJ whole genome shotgun (WGS) entry which is preliminary data.</text>
</comment>
<dbReference type="Proteomes" id="UP001345013">
    <property type="component" value="Unassembled WGS sequence"/>
</dbReference>